<dbReference type="HOGENOM" id="CLU_1887162_0_0_1"/>
<accession>A0A093UU53</accession>
<organism evidence="2">
    <name type="scientific">Talaromyces marneffei PM1</name>
    <dbReference type="NCBI Taxonomy" id="1077442"/>
    <lineage>
        <taxon>Eukaryota</taxon>
        <taxon>Fungi</taxon>
        <taxon>Dikarya</taxon>
        <taxon>Ascomycota</taxon>
        <taxon>Pezizomycotina</taxon>
        <taxon>Eurotiomycetes</taxon>
        <taxon>Eurotiomycetidae</taxon>
        <taxon>Eurotiales</taxon>
        <taxon>Trichocomaceae</taxon>
        <taxon>Talaromyces</taxon>
        <taxon>Talaromyces sect. Talaromyces</taxon>
    </lineage>
</organism>
<proteinExistence type="predicted"/>
<protein>
    <submittedName>
        <fullName evidence="2">Uncharacterized protein C12orf4 like</fullName>
    </submittedName>
</protein>
<name>A0A093UU53_TALMA</name>
<feature type="compositionally biased region" description="Polar residues" evidence="1">
    <location>
        <begin position="41"/>
        <end position="53"/>
    </location>
</feature>
<gene>
    <name evidence="2" type="ORF">GQ26_0660200</name>
</gene>
<feature type="region of interest" description="Disordered" evidence="1">
    <location>
        <begin position="8"/>
        <end position="101"/>
    </location>
</feature>
<reference evidence="2" key="2">
    <citation type="journal article" date="2014" name="PLoS Genet.">
        <title>Signature gene expression reveals novel clues to the molecular mechanisms of dimorphic transition in Penicillium marneffei.</title>
        <authorList>
            <person name="Yang E."/>
            <person name="Wang G."/>
            <person name="Cai J."/>
            <person name="Woo P.C."/>
            <person name="Lau S.K."/>
            <person name="Yuen K.-Y."/>
            <person name="Chow W.-N."/>
            <person name="Lin X."/>
        </authorList>
    </citation>
    <scope>NUCLEOTIDE SEQUENCE</scope>
    <source>
        <strain evidence="2">PM1</strain>
    </source>
</reference>
<evidence type="ECO:0000313" key="2">
    <source>
        <dbReference type="EMBL" id="KFX41234.1"/>
    </source>
</evidence>
<sequence>MVVEALFVRLSSPGRSPEDGDIATAETIHTDESTFKDGSPTGESAQKDATSGEPNWEEDASPLPIEESAHEDALPEEPTWEEDASPLPAGESAHEDALPEEPTWRKMLPFFLPKNLPPKTLLLSPRTSLLMKLQS</sequence>
<feature type="compositionally biased region" description="Acidic residues" evidence="1">
    <location>
        <begin position="74"/>
        <end position="84"/>
    </location>
</feature>
<comment type="caution">
    <text evidence="2">The sequence shown here is derived from an EMBL/GenBank/DDBJ whole genome shotgun (WGS) entry which is preliminary data.</text>
</comment>
<dbReference type="EMBL" id="JPOX01000066">
    <property type="protein sequence ID" value="KFX41234.1"/>
    <property type="molecule type" value="Genomic_DNA"/>
</dbReference>
<evidence type="ECO:0000256" key="1">
    <source>
        <dbReference type="SAM" id="MobiDB-lite"/>
    </source>
</evidence>
<reference key="1">
    <citation type="journal article" date="2014" name="PLoS Genet.">
        <title>Signature Gene Expression Reveals Novel Clues to the Molecular Mechanisms of Dimorphic Transition in Penicillium marneffei.</title>
        <authorList>
            <person name="Yang E."/>
            <person name="Wang G."/>
            <person name="Cai J."/>
            <person name="Woo P.C."/>
            <person name="Lau S.K."/>
            <person name="Yuen K.-Y."/>
            <person name="Chow W.-N."/>
            <person name="Lin X."/>
        </authorList>
    </citation>
    <scope>NUCLEOTIDE SEQUENCE [LARGE SCALE GENOMIC DNA]</scope>
    <source>
        <strain>PM1</strain>
    </source>
</reference>
<dbReference type="AlphaFoldDB" id="A0A093UU53"/>